<dbReference type="Pfam" id="PF14559">
    <property type="entry name" value="TPR_19"/>
    <property type="match status" value="1"/>
</dbReference>
<keyword evidence="2 3" id="KW-0802">TPR repeat</keyword>
<dbReference type="EMBL" id="DROK01000065">
    <property type="protein sequence ID" value="HHI96663.1"/>
    <property type="molecule type" value="Genomic_DNA"/>
</dbReference>
<dbReference type="InterPro" id="IPR019734">
    <property type="entry name" value="TPR_rpt"/>
</dbReference>
<dbReference type="GO" id="GO:0006396">
    <property type="term" value="P:RNA processing"/>
    <property type="evidence" value="ECO:0007669"/>
    <property type="project" value="InterPro"/>
</dbReference>
<dbReference type="SMART" id="SM00028">
    <property type="entry name" value="TPR"/>
    <property type="match status" value="11"/>
</dbReference>
<dbReference type="InterPro" id="IPR011990">
    <property type="entry name" value="TPR-like_helical_dom_sf"/>
</dbReference>
<protein>
    <submittedName>
        <fullName evidence="4">Tetratricopeptide repeat protein</fullName>
    </submittedName>
</protein>
<evidence type="ECO:0000256" key="2">
    <source>
        <dbReference type="ARBA" id="ARBA00022803"/>
    </source>
</evidence>
<dbReference type="AlphaFoldDB" id="A0A7V5NYQ4"/>
<proteinExistence type="predicted"/>
<evidence type="ECO:0000256" key="1">
    <source>
        <dbReference type="ARBA" id="ARBA00022737"/>
    </source>
</evidence>
<dbReference type="SMART" id="SM00386">
    <property type="entry name" value="HAT"/>
    <property type="match status" value="4"/>
</dbReference>
<evidence type="ECO:0000313" key="4">
    <source>
        <dbReference type="EMBL" id="HHI96663.1"/>
    </source>
</evidence>
<keyword evidence="1" id="KW-0677">Repeat</keyword>
<dbReference type="SUPFAM" id="SSF48452">
    <property type="entry name" value="TPR-like"/>
    <property type="match status" value="2"/>
</dbReference>
<reference evidence="4" key="1">
    <citation type="journal article" date="2020" name="mSystems">
        <title>Genome- and Community-Level Interaction Insights into Carbon Utilization and Element Cycling Functions of Hydrothermarchaeota in Hydrothermal Sediment.</title>
        <authorList>
            <person name="Zhou Z."/>
            <person name="Liu Y."/>
            <person name="Xu W."/>
            <person name="Pan J."/>
            <person name="Luo Z.H."/>
            <person name="Li M."/>
        </authorList>
    </citation>
    <scope>NUCLEOTIDE SEQUENCE [LARGE SCALE GENOMIC DNA]</scope>
    <source>
        <strain evidence="4">HyVt-533</strain>
    </source>
</reference>
<gene>
    <name evidence="4" type="ORF">ENJ96_02300</name>
</gene>
<evidence type="ECO:0000256" key="3">
    <source>
        <dbReference type="PROSITE-ProRule" id="PRU00339"/>
    </source>
</evidence>
<dbReference type="InterPro" id="IPR003107">
    <property type="entry name" value="HAT"/>
</dbReference>
<dbReference type="InterPro" id="IPR051012">
    <property type="entry name" value="CellSynth/LPSAsmb/PSIAsmb"/>
</dbReference>
<dbReference type="Gene3D" id="1.25.40.10">
    <property type="entry name" value="Tetratricopeptide repeat domain"/>
    <property type="match status" value="3"/>
</dbReference>
<dbReference type="PROSITE" id="PS50005">
    <property type="entry name" value="TPR"/>
    <property type="match status" value="3"/>
</dbReference>
<comment type="caution">
    <text evidence="4">The sequence shown here is derived from an EMBL/GenBank/DDBJ whole genome shotgun (WGS) entry which is preliminary data.</text>
</comment>
<feature type="repeat" description="TPR" evidence="3">
    <location>
        <begin position="477"/>
        <end position="510"/>
    </location>
</feature>
<dbReference type="Pfam" id="PF13432">
    <property type="entry name" value="TPR_16"/>
    <property type="match status" value="4"/>
</dbReference>
<dbReference type="Proteomes" id="UP000886101">
    <property type="component" value="Unassembled WGS sequence"/>
</dbReference>
<organism evidence="4">
    <name type="scientific">Thermodesulfatator atlanticus</name>
    <dbReference type="NCBI Taxonomy" id="501497"/>
    <lineage>
        <taxon>Bacteria</taxon>
        <taxon>Pseudomonadati</taxon>
        <taxon>Thermodesulfobacteriota</taxon>
        <taxon>Thermodesulfobacteria</taxon>
        <taxon>Thermodesulfobacteriales</taxon>
        <taxon>Thermodesulfatatoraceae</taxon>
        <taxon>Thermodesulfatator</taxon>
    </lineage>
</organism>
<feature type="repeat" description="TPR" evidence="3">
    <location>
        <begin position="173"/>
        <end position="206"/>
    </location>
</feature>
<dbReference type="PANTHER" id="PTHR45586">
    <property type="entry name" value="TPR REPEAT-CONTAINING PROTEIN PA4667"/>
    <property type="match status" value="1"/>
</dbReference>
<sequence length="565" mass="64989">MPKITPWLLKPLSLFVLLVLFLGWPSSGYSRCTAAENYYHFLVAEYLLGQGKLSQAKQHLEKVVRCDPKAIFPKKELMKVYAETGAYDKAIKLAREILALSPDDKETLFILAKLYWMQKRLARAVETLETLLEKYPDYEEALSVLAAIYLQKNDVDGAIAALERLAKKENKNPALYLELARLYRKKGAFDRARFYYEEALKLFPERQEVYLEYGEFLEKIGAVTEAEKVYRKGLEKLPQPFHLYEALLRLYLRQHQYEKALAILQEIEKQAGISTQLLLRKALILLDLGRTKEAVKILKDLVEKDPQNFTAWFYLGVAYEKEGKRAEAINAYERIPVGDELFPLALRRLAHLLKDPDTLAQLFERALAEREDDKNLYLLAATVFDELDACAQGLKFVKEGLKKFPEDLDLSLSAGLLLVCEGKEKEALKLLEPLLKKYPDNPTLLNFVGYTYADLNMNLTQAEQYIRKALSEKPDDGYIVDSLAWVYYRQGKYEEALVQIQRALKLTPDDPIIHEHHGDILLALGRKKEALSAYRKALSLARKEKDRKRLQEKIEKLCAQISCSP</sequence>
<dbReference type="PANTHER" id="PTHR45586:SF1">
    <property type="entry name" value="LIPOPOLYSACCHARIDE ASSEMBLY PROTEIN B"/>
    <property type="match status" value="1"/>
</dbReference>
<feature type="repeat" description="TPR" evidence="3">
    <location>
        <begin position="511"/>
        <end position="544"/>
    </location>
</feature>
<accession>A0A7V5NYQ4</accession>
<dbReference type="PROSITE" id="PS50293">
    <property type="entry name" value="TPR_REGION"/>
    <property type="match status" value="1"/>
</dbReference>
<name>A0A7V5NYQ4_9BACT</name>